<evidence type="ECO:0000259" key="1">
    <source>
        <dbReference type="Pfam" id="PF03466"/>
    </source>
</evidence>
<comment type="caution">
    <text evidence="2">The sequence shown here is derived from an EMBL/GenBank/DDBJ whole genome shotgun (WGS) entry which is preliminary data.</text>
</comment>
<sequence>MVRRLRHRLAEVTDHLRLDVIVDGTDGLIARLAGGGLDAVVAFNIPTDERIRLVASVELPIGLVCLRGLICDPPASIALADCLAWPLCLPSEELSLHPRLLAEIYRQDRAFTIAATSNSIATLCNMIADGAGVGFMTRPDVTAQPQEGRLSFIPLRDRRLTEQLGFAVSPTIKPSSELDRALEEIGSILSEASREAPPLIP</sequence>
<dbReference type="InterPro" id="IPR050950">
    <property type="entry name" value="HTH-type_LysR_regulators"/>
</dbReference>
<gene>
    <name evidence="2" type="ORF">GALL_506830</name>
</gene>
<dbReference type="PANTHER" id="PTHR30419">
    <property type="entry name" value="HTH-TYPE TRANSCRIPTIONAL REGULATOR YBHD"/>
    <property type="match status" value="1"/>
</dbReference>
<name>A0A1J5P829_9ZZZZ</name>
<dbReference type="Pfam" id="PF03466">
    <property type="entry name" value="LysR_substrate"/>
    <property type="match status" value="1"/>
</dbReference>
<proteinExistence type="predicted"/>
<dbReference type="EMBL" id="MLJW01005739">
    <property type="protein sequence ID" value="OIQ67737.1"/>
    <property type="molecule type" value="Genomic_DNA"/>
</dbReference>
<protein>
    <submittedName>
        <fullName evidence="2">LysR substrate binding domain protein</fullName>
    </submittedName>
</protein>
<reference evidence="2" key="1">
    <citation type="submission" date="2016-10" db="EMBL/GenBank/DDBJ databases">
        <title>Sequence of Gallionella enrichment culture.</title>
        <authorList>
            <person name="Poehlein A."/>
            <person name="Muehling M."/>
            <person name="Daniel R."/>
        </authorList>
    </citation>
    <scope>NUCLEOTIDE SEQUENCE</scope>
</reference>
<dbReference type="SUPFAM" id="SSF53850">
    <property type="entry name" value="Periplasmic binding protein-like II"/>
    <property type="match status" value="1"/>
</dbReference>
<dbReference type="AlphaFoldDB" id="A0A1J5P829"/>
<evidence type="ECO:0000313" key="2">
    <source>
        <dbReference type="EMBL" id="OIQ67737.1"/>
    </source>
</evidence>
<organism evidence="2">
    <name type="scientific">mine drainage metagenome</name>
    <dbReference type="NCBI Taxonomy" id="410659"/>
    <lineage>
        <taxon>unclassified sequences</taxon>
        <taxon>metagenomes</taxon>
        <taxon>ecological metagenomes</taxon>
    </lineage>
</organism>
<dbReference type="GO" id="GO:0005829">
    <property type="term" value="C:cytosol"/>
    <property type="evidence" value="ECO:0007669"/>
    <property type="project" value="TreeGrafter"/>
</dbReference>
<accession>A0A1J5P829</accession>
<feature type="domain" description="LysR substrate-binding" evidence="1">
    <location>
        <begin position="9"/>
        <end position="181"/>
    </location>
</feature>
<dbReference type="Gene3D" id="3.40.190.10">
    <property type="entry name" value="Periplasmic binding protein-like II"/>
    <property type="match status" value="2"/>
</dbReference>
<dbReference type="GO" id="GO:0006355">
    <property type="term" value="P:regulation of DNA-templated transcription"/>
    <property type="evidence" value="ECO:0007669"/>
    <property type="project" value="TreeGrafter"/>
</dbReference>
<dbReference type="InterPro" id="IPR005119">
    <property type="entry name" value="LysR_subst-bd"/>
</dbReference>